<name>A0A0G0FMX4_9BACT</name>
<sequence>MKLYQDYKKLFKIIILVILFAVPFAFSYAQNVQDLQNKINQKDSDIAKLEEEIRVYQNELDNIGEQKNSLAKSIKELDLTKKKLTADITVTQKKIDKTNLKIQSLSSDINIKQNVITNHIDSIKLGIEQINEFEQGNILQTLLSENDFTEIWNDIDNIVTIREKIREDIVELKEIKGELEDTRAETVSAKKELTTLKSKLSDQQKIVIQNTNEKNKLLKQTKNSEANYQKL</sequence>
<dbReference type="Proteomes" id="UP000034798">
    <property type="component" value="Unassembled WGS sequence"/>
</dbReference>
<feature type="coiled-coil region" evidence="1">
    <location>
        <begin position="32"/>
        <end position="66"/>
    </location>
</feature>
<evidence type="ECO:0000313" key="3">
    <source>
        <dbReference type="Proteomes" id="UP000034798"/>
    </source>
</evidence>
<dbReference type="Gene3D" id="6.10.250.3150">
    <property type="match status" value="1"/>
</dbReference>
<evidence type="ECO:0000313" key="2">
    <source>
        <dbReference type="EMBL" id="KKP88755.1"/>
    </source>
</evidence>
<accession>A0A0G0FMX4</accession>
<feature type="coiled-coil region" evidence="1">
    <location>
        <begin position="162"/>
        <end position="199"/>
    </location>
</feature>
<evidence type="ECO:0000256" key="1">
    <source>
        <dbReference type="SAM" id="Coils"/>
    </source>
</evidence>
<proteinExistence type="predicted"/>
<dbReference type="AlphaFoldDB" id="A0A0G0FMX4"/>
<comment type="caution">
    <text evidence="2">The sequence shown here is derived from an EMBL/GenBank/DDBJ whole genome shotgun (WGS) entry which is preliminary data.</text>
</comment>
<reference evidence="2 3" key="1">
    <citation type="journal article" date="2015" name="Nature">
        <title>rRNA introns, odd ribosomes, and small enigmatic genomes across a large radiation of phyla.</title>
        <authorList>
            <person name="Brown C.T."/>
            <person name="Hug L.A."/>
            <person name="Thomas B.C."/>
            <person name="Sharon I."/>
            <person name="Castelle C.J."/>
            <person name="Singh A."/>
            <person name="Wilkins M.J."/>
            <person name="Williams K.H."/>
            <person name="Banfield J.F."/>
        </authorList>
    </citation>
    <scope>NUCLEOTIDE SEQUENCE [LARGE SCALE GENOMIC DNA]</scope>
</reference>
<gene>
    <name evidence="2" type="ORF">UR91_C0013G0001</name>
</gene>
<protein>
    <submittedName>
        <fullName evidence="2">Peptidase M23B</fullName>
    </submittedName>
</protein>
<feature type="non-terminal residue" evidence="2">
    <location>
        <position position="231"/>
    </location>
</feature>
<dbReference type="EMBL" id="LBQZ01000013">
    <property type="protein sequence ID" value="KKP88755.1"/>
    <property type="molecule type" value="Genomic_DNA"/>
</dbReference>
<keyword evidence="1" id="KW-0175">Coiled coil</keyword>
<organism evidence="2 3">
    <name type="scientific">Candidatus Nomurabacteria bacterium GW2011_GWC2_35_8</name>
    <dbReference type="NCBI Taxonomy" id="1618752"/>
    <lineage>
        <taxon>Bacteria</taxon>
        <taxon>Candidatus Nomuraibacteriota</taxon>
    </lineage>
</organism>